<keyword evidence="2" id="KW-1133">Transmembrane helix</keyword>
<sequence>MASSLTRLTRSMTVRLLAYITIICTGLVAAGCGGMLAGAPGPTAEEPQEPEDPRQAWNPAIAVEPGGRIFISYYRGLGGNQVELFFNRSLDGGVTWLREPISLYTLDLPNVPVQYHQIATDGTGKVWVIWLTERREMSFWKPRELHVRMSSDRGATWDKETVTWQFEDKSNYPSTMVGKNGELYLLWTQKLDMNAVPRFNRMTESDKAWAPSPLTLPAHGTAEAPQPSEGGREAHWPVFIVGSRGDLFAAWQERSPDESTDILFNRSEDRGVTWLPESIRLDTSPPGGHISREPRVTADGERGVYVVWEDSRHNTSDLYFNRSLDGGATWLDQDVWLTSVRPTLAAATGPILRADRSGRVYLLWNDIRETRYSLYFTRSLNRGTTWLPEAIRLDRHQEPAITWAPSLANDDDGHVYVAWWEGAGPNEGTIRFRRSADYGATWQEEQIIDPKLGKEGPRFPVLKVDGDGVVYLVWSSDRGGNYQLYLNRSTDYGKTWLREPYKLIGKPAGSLKDS</sequence>
<keyword evidence="2" id="KW-0812">Transmembrane</keyword>
<accession>A0A564ZK31</accession>
<name>A0A564ZK31_9BACT</name>
<evidence type="ECO:0000256" key="2">
    <source>
        <dbReference type="SAM" id="Phobius"/>
    </source>
</evidence>
<keyword evidence="4" id="KW-1185">Reference proteome</keyword>
<dbReference type="PROSITE" id="PS51257">
    <property type="entry name" value="PROKAR_LIPOPROTEIN"/>
    <property type="match status" value="1"/>
</dbReference>
<protein>
    <submittedName>
        <fullName evidence="3">BNR/Asp-box repeat protein</fullName>
    </submittedName>
</protein>
<organism evidence="3 4">
    <name type="scientific">Candidatus Methylomirabilis lanthanidiphila</name>
    <dbReference type="NCBI Taxonomy" id="2211376"/>
    <lineage>
        <taxon>Bacteria</taxon>
        <taxon>Candidatus Methylomirabilota</taxon>
        <taxon>Candidatus Methylomirabilia</taxon>
        <taxon>Candidatus Methylomirabilales</taxon>
        <taxon>Candidatus Methylomirabilaceae</taxon>
        <taxon>Candidatus Methylomirabilis</taxon>
    </lineage>
</organism>
<dbReference type="EMBL" id="CABIKM010000031">
    <property type="protein sequence ID" value="VUZ85691.1"/>
    <property type="molecule type" value="Genomic_DNA"/>
</dbReference>
<feature type="region of interest" description="Disordered" evidence="1">
    <location>
        <begin position="209"/>
        <end position="232"/>
    </location>
</feature>
<proteinExistence type="predicted"/>
<feature type="transmembrane region" description="Helical" evidence="2">
    <location>
        <begin position="16"/>
        <end position="39"/>
    </location>
</feature>
<dbReference type="Proteomes" id="UP000334340">
    <property type="component" value="Unassembled WGS sequence"/>
</dbReference>
<evidence type="ECO:0000313" key="3">
    <source>
        <dbReference type="EMBL" id="VUZ85691.1"/>
    </source>
</evidence>
<gene>
    <name evidence="3" type="ORF">MELA_02076</name>
</gene>
<dbReference type="AlphaFoldDB" id="A0A564ZK31"/>
<keyword evidence="2" id="KW-0472">Membrane</keyword>
<evidence type="ECO:0000256" key="1">
    <source>
        <dbReference type="SAM" id="MobiDB-lite"/>
    </source>
</evidence>
<dbReference type="CDD" id="cd15482">
    <property type="entry name" value="Sialidase_non-viral"/>
    <property type="match status" value="1"/>
</dbReference>
<reference evidence="3 4" key="1">
    <citation type="submission" date="2019-07" db="EMBL/GenBank/DDBJ databases">
        <authorList>
            <person name="Cremers G."/>
        </authorList>
    </citation>
    <scope>NUCLEOTIDE SEQUENCE [LARGE SCALE GENOMIC DNA]</scope>
</reference>
<dbReference type="InterPro" id="IPR036278">
    <property type="entry name" value="Sialidase_sf"/>
</dbReference>
<evidence type="ECO:0000313" key="4">
    <source>
        <dbReference type="Proteomes" id="UP000334340"/>
    </source>
</evidence>
<dbReference type="Gene3D" id="2.120.10.10">
    <property type="match status" value="3"/>
</dbReference>
<dbReference type="SUPFAM" id="SSF50939">
    <property type="entry name" value="Sialidases"/>
    <property type="match status" value="2"/>
</dbReference>